<proteinExistence type="predicted"/>
<feature type="domain" description="DUF8054" evidence="3">
    <location>
        <begin position="233"/>
        <end position="273"/>
    </location>
</feature>
<dbReference type="Pfam" id="PF26236">
    <property type="entry name" value="DUF8054_N"/>
    <property type="match status" value="1"/>
</dbReference>
<dbReference type="Proteomes" id="UP001596432">
    <property type="component" value="Unassembled WGS sequence"/>
</dbReference>
<feature type="transmembrane region" description="Helical" evidence="1">
    <location>
        <begin position="23"/>
        <end position="46"/>
    </location>
</feature>
<dbReference type="Pfam" id="PF26237">
    <property type="entry name" value="DUF8054_C"/>
    <property type="match status" value="1"/>
</dbReference>
<evidence type="ECO:0000259" key="2">
    <source>
        <dbReference type="Pfam" id="PF26236"/>
    </source>
</evidence>
<feature type="domain" description="DUF8054" evidence="4">
    <location>
        <begin position="111"/>
        <end position="229"/>
    </location>
</feature>
<dbReference type="InterPro" id="IPR058775">
    <property type="entry name" value="DUF8054_M"/>
</dbReference>
<comment type="caution">
    <text evidence="5">The sequence shown here is derived from an EMBL/GenBank/DDBJ whole genome shotgun (WGS) entry which is preliminary data.</text>
</comment>
<feature type="transmembrane region" description="Helical" evidence="1">
    <location>
        <begin position="52"/>
        <end position="75"/>
    </location>
</feature>
<feature type="domain" description="DUF8054" evidence="2">
    <location>
        <begin position="9"/>
        <end position="97"/>
    </location>
</feature>
<keyword evidence="1" id="KW-1133">Transmembrane helix</keyword>
<keyword evidence="1" id="KW-0812">Transmembrane</keyword>
<keyword evidence="6" id="KW-1185">Reference proteome</keyword>
<keyword evidence="1" id="KW-0472">Membrane</keyword>
<evidence type="ECO:0000256" key="1">
    <source>
        <dbReference type="SAM" id="Phobius"/>
    </source>
</evidence>
<accession>A0ABD5Y837</accession>
<evidence type="ECO:0000259" key="3">
    <source>
        <dbReference type="Pfam" id="PF26237"/>
    </source>
</evidence>
<protein>
    <submittedName>
        <fullName evidence="5">Uncharacterized protein</fullName>
    </submittedName>
</protein>
<dbReference type="Pfam" id="PF26238">
    <property type="entry name" value="DUF8054_M"/>
    <property type="match status" value="1"/>
</dbReference>
<dbReference type="GeneID" id="78821820"/>
<dbReference type="InterPro" id="IPR058675">
    <property type="entry name" value="DUF8054_C"/>
</dbReference>
<dbReference type="RefSeq" id="WP_274322586.1">
    <property type="nucleotide sequence ID" value="NZ_CP118158.1"/>
</dbReference>
<organism evidence="5 6">
    <name type="scientific">Halosimplex aquaticum</name>
    <dbReference type="NCBI Taxonomy" id="3026162"/>
    <lineage>
        <taxon>Archaea</taxon>
        <taxon>Methanobacteriati</taxon>
        <taxon>Methanobacteriota</taxon>
        <taxon>Stenosarchaea group</taxon>
        <taxon>Halobacteria</taxon>
        <taxon>Halobacteriales</taxon>
        <taxon>Haloarculaceae</taxon>
        <taxon>Halosimplex</taxon>
    </lineage>
</organism>
<dbReference type="InterPro" id="IPR058674">
    <property type="entry name" value="DUF8054_N"/>
</dbReference>
<name>A0ABD5Y837_9EURY</name>
<reference evidence="5 6" key="1">
    <citation type="journal article" date="2019" name="Int. J. Syst. Evol. Microbiol.">
        <title>The Global Catalogue of Microorganisms (GCM) 10K type strain sequencing project: providing services to taxonomists for standard genome sequencing and annotation.</title>
        <authorList>
            <consortium name="The Broad Institute Genomics Platform"/>
            <consortium name="The Broad Institute Genome Sequencing Center for Infectious Disease"/>
            <person name="Wu L."/>
            <person name="Ma J."/>
        </authorList>
    </citation>
    <scope>NUCLEOTIDE SEQUENCE [LARGE SCALE GENOMIC DNA]</scope>
    <source>
        <strain evidence="5 6">XZYJT29</strain>
    </source>
</reference>
<evidence type="ECO:0000313" key="5">
    <source>
        <dbReference type="EMBL" id="MFC7141505.1"/>
    </source>
</evidence>
<dbReference type="AlphaFoldDB" id="A0ABD5Y837"/>
<sequence length="283" mass="31612">MEVDLRETVDRLRRPEYTGENRCGLCTVVNLTLAVLLSAGIAAVAWARFEPLSAVLTSALGLSAFVAAIYFRGYLVPKTPVLTKRYAPDRILRLFEAERPEPPTTEDGDLDAEATLRRADAVTDCDRADDLCLTDGFRDAWRRRIRRSREDDTPREELSAVLGVSPGALSYDEHGDAFVAFYDEELIGRWESYAAFVADVAAADELRSRGRGWSALTVRQRSTVLQRLRAFLEACPSCGGRLRAGQEVVESCCRSTDVVAIECEDCGARLFEARQRIEPERQR</sequence>
<evidence type="ECO:0000259" key="4">
    <source>
        <dbReference type="Pfam" id="PF26238"/>
    </source>
</evidence>
<dbReference type="EMBL" id="JBHTAS010000001">
    <property type="protein sequence ID" value="MFC7141505.1"/>
    <property type="molecule type" value="Genomic_DNA"/>
</dbReference>
<evidence type="ECO:0000313" key="6">
    <source>
        <dbReference type="Proteomes" id="UP001596432"/>
    </source>
</evidence>
<gene>
    <name evidence="5" type="ORF">ACFQMA_16910</name>
</gene>